<reference evidence="2" key="1">
    <citation type="journal article" date="2023" name="G3 (Bethesda)">
        <title>Whole genome assembly and annotation of the endangered Caribbean coral Acropora cervicornis.</title>
        <authorList>
            <person name="Selwyn J.D."/>
            <person name="Vollmer S.V."/>
        </authorList>
    </citation>
    <scope>NUCLEOTIDE SEQUENCE</scope>
    <source>
        <strain evidence="2">K2</strain>
    </source>
</reference>
<dbReference type="AlphaFoldDB" id="A0AAD9V574"/>
<comment type="caution">
    <text evidence="2">The sequence shown here is derived from an EMBL/GenBank/DDBJ whole genome shotgun (WGS) entry which is preliminary data.</text>
</comment>
<name>A0AAD9V574_ACRCE</name>
<dbReference type="PROSITE" id="PS50883">
    <property type="entry name" value="EAL"/>
    <property type="match status" value="1"/>
</dbReference>
<organism evidence="2 3">
    <name type="scientific">Acropora cervicornis</name>
    <name type="common">Staghorn coral</name>
    <dbReference type="NCBI Taxonomy" id="6130"/>
    <lineage>
        <taxon>Eukaryota</taxon>
        <taxon>Metazoa</taxon>
        <taxon>Cnidaria</taxon>
        <taxon>Anthozoa</taxon>
        <taxon>Hexacorallia</taxon>
        <taxon>Scleractinia</taxon>
        <taxon>Astrocoeniina</taxon>
        <taxon>Acroporidae</taxon>
        <taxon>Acropora</taxon>
    </lineage>
</organism>
<keyword evidence="3" id="KW-1185">Reference proteome</keyword>
<evidence type="ECO:0000313" key="3">
    <source>
        <dbReference type="Proteomes" id="UP001249851"/>
    </source>
</evidence>
<reference evidence="2" key="2">
    <citation type="journal article" date="2023" name="Science">
        <title>Genomic signatures of disease resistance in endangered staghorn corals.</title>
        <authorList>
            <person name="Vollmer S.V."/>
            <person name="Selwyn J.D."/>
            <person name="Despard B.A."/>
            <person name="Roesel C.L."/>
        </authorList>
    </citation>
    <scope>NUCLEOTIDE SEQUENCE</scope>
    <source>
        <strain evidence="2">K2</strain>
    </source>
</reference>
<protein>
    <recommendedName>
        <fullName evidence="1">EAL domain-containing protein</fullName>
    </recommendedName>
</protein>
<dbReference type="InterPro" id="IPR001633">
    <property type="entry name" value="EAL_dom"/>
</dbReference>
<evidence type="ECO:0000313" key="2">
    <source>
        <dbReference type="EMBL" id="KAK2561693.1"/>
    </source>
</evidence>
<evidence type="ECO:0000259" key="1">
    <source>
        <dbReference type="PROSITE" id="PS50883"/>
    </source>
</evidence>
<dbReference type="EMBL" id="JARQWQ010000031">
    <property type="protein sequence ID" value="KAK2561693.1"/>
    <property type="molecule type" value="Genomic_DNA"/>
</dbReference>
<accession>A0AAD9V574</accession>
<sequence length="70" mass="7604">MTLKAVLDEVEAEISAGTIRFTTVESTYTSLNQSGRSQTGRLENGGFKFGIDSYGLGYEIFTVEVSTKAM</sequence>
<feature type="domain" description="EAL" evidence="1">
    <location>
        <begin position="1"/>
        <end position="70"/>
    </location>
</feature>
<dbReference type="Proteomes" id="UP001249851">
    <property type="component" value="Unassembled WGS sequence"/>
</dbReference>
<gene>
    <name evidence="2" type="ORF">P5673_015050</name>
</gene>
<proteinExistence type="predicted"/>